<evidence type="ECO:0000313" key="3">
    <source>
        <dbReference type="Proteomes" id="UP001595699"/>
    </source>
</evidence>
<dbReference type="PANTHER" id="PTHR43649:SF12">
    <property type="entry name" value="DIACETYLCHITOBIOSE BINDING PROTEIN DASA"/>
    <property type="match status" value="1"/>
</dbReference>
<dbReference type="SUPFAM" id="SSF53850">
    <property type="entry name" value="Periplasmic binding protein-like II"/>
    <property type="match status" value="1"/>
</dbReference>
<dbReference type="Gene3D" id="3.40.190.10">
    <property type="entry name" value="Periplasmic binding protein-like II"/>
    <property type="match status" value="1"/>
</dbReference>
<organism evidence="2 3">
    <name type="scientific">Tenggerimyces flavus</name>
    <dbReference type="NCBI Taxonomy" id="1708749"/>
    <lineage>
        <taxon>Bacteria</taxon>
        <taxon>Bacillati</taxon>
        <taxon>Actinomycetota</taxon>
        <taxon>Actinomycetes</taxon>
        <taxon>Propionibacteriales</taxon>
        <taxon>Nocardioidaceae</taxon>
        <taxon>Tenggerimyces</taxon>
    </lineage>
</organism>
<keyword evidence="1" id="KW-0732">Signal</keyword>
<sequence>MSTLTRRHLVGSIALLAVVSALAACGNNGAGTADGKVTLTFWSHTHPPMVELNKKLVAEYEKQHTNVKVQYETIPNDQFGTKMLTSLSNGSGPDIINMDDSALRGEYLPKKLLAPIDPEGFGAKSVDEIRAKYNEGTLDGASADGQLYGVPSEFNATAFVINTKHFKDAGLDPAKPPATWDDVTTYGKKLVAAGHEQAFSFNYLHSGWYTQQLQTLLNQTGGEIADPKTLKEAVTSPEAVKALQIWAKLATGPDKVHDPNASSRDATSPFSDLATGRQSMAVVYPWSMEQIRQSNPDTYKELQVVPLPQVDPAKPVNRWYAYYWAVNVASKQQPEAWKFISFMADNHERWIADVDFIQPVKGWETSAAAKELPALDVWAGAYANGAFDTVVPHYAEIQDAVTEMVNDAVFNGVAPEEAAKKAADQIQRSLDS</sequence>
<dbReference type="PANTHER" id="PTHR43649">
    <property type="entry name" value="ARABINOSE-BINDING PROTEIN-RELATED"/>
    <property type="match status" value="1"/>
</dbReference>
<feature type="chain" id="PRO_5045337463" evidence="1">
    <location>
        <begin position="24"/>
        <end position="432"/>
    </location>
</feature>
<name>A0ABV7YB99_9ACTN</name>
<evidence type="ECO:0000313" key="2">
    <source>
        <dbReference type="EMBL" id="MFC3761260.1"/>
    </source>
</evidence>
<comment type="caution">
    <text evidence="2">The sequence shown here is derived from an EMBL/GenBank/DDBJ whole genome shotgun (WGS) entry which is preliminary data.</text>
</comment>
<dbReference type="PROSITE" id="PS51318">
    <property type="entry name" value="TAT"/>
    <property type="match status" value="1"/>
</dbReference>
<dbReference type="InterPro" id="IPR006311">
    <property type="entry name" value="TAT_signal"/>
</dbReference>
<dbReference type="InterPro" id="IPR006059">
    <property type="entry name" value="SBP"/>
</dbReference>
<feature type="signal peptide" evidence="1">
    <location>
        <begin position="1"/>
        <end position="23"/>
    </location>
</feature>
<gene>
    <name evidence="2" type="ORF">ACFOUW_10445</name>
</gene>
<evidence type="ECO:0000256" key="1">
    <source>
        <dbReference type="SAM" id="SignalP"/>
    </source>
</evidence>
<dbReference type="RefSeq" id="WP_205117473.1">
    <property type="nucleotide sequence ID" value="NZ_JAFBCM010000001.1"/>
</dbReference>
<keyword evidence="3" id="KW-1185">Reference proteome</keyword>
<dbReference type="Pfam" id="PF01547">
    <property type="entry name" value="SBP_bac_1"/>
    <property type="match status" value="1"/>
</dbReference>
<reference evidence="3" key="1">
    <citation type="journal article" date="2019" name="Int. J. Syst. Evol. Microbiol.">
        <title>The Global Catalogue of Microorganisms (GCM) 10K type strain sequencing project: providing services to taxonomists for standard genome sequencing and annotation.</title>
        <authorList>
            <consortium name="The Broad Institute Genomics Platform"/>
            <consortium name="The Broad Institute Genome Sequencing Center for Infectious Disease"/>
            <person name="Wu L."/>
            <person name="Ma J."/>
        </authorList>
    </citation>
    <scope>NUCLEOTIDE SEQUENCE [LARGE SCALE GENOMIC DNA]</scope>
    <source>
        <strain evidence="3">CGMCC 4.7241</strain>
    </source>
</reference>
<dbReference type="Proteomes" id="UP001595699">
    <property type="component" value="Unassembled WGS sequence"/>
</dbReference>
<proteinExistence type="predicted"/>
<dbReference type="CDD" id="cd13585">
    <property type="entry name" value="PBP2_TMBP_like"/>
    <property type="match status" value="1"/>
</dbReference>
<dbReference type="PROSITE" id="PS51257">
    <property type="entry name" value="PROKAR_LIPOPROTEIN"/>
    <property type="match status" value="1"/>
</dbReference>
<accession>A0ABV7YB99</accession>
<dbReference type="EMBL" id="JBHRZH010000006">
    <property type="protein sequence ID" value="MFC3761260.1"/>
    <property type="molecule type" value="Genomic_DNA"/>
</dbReference>
<dbReference type="InterPro" id="IPR050490">
    <property type="entry name" value="Bact_solute-bd_prot1"/>
</dbReference>
<protein>
    <submittedName>
        <fullName evidence="2">ABC transporter substrate-binding protein</fullName>
    </submittedName>
</protein>